<keyword evidence="2" id="KW-1185">Reference proteome</keyword>
<proteinExistence type="predicted"/>
<gene>
    <name evidence="1" type="ORF">SAY87_004792</name>
</gene>
<evidence type="ECO:0000313" key="2">
    <source>
        <dbReference type="Proteomes" id="UP001345219"/>
    </source>
</evidence>
<sequence>MTIATHHYAPWWTAKVPTPYLLSSSPSHHLNTPRFFVDKLQTTHGCSLVLALLVIPSVIEGDYTKKPFASIVSALKNNSARFQWRALSVKVVEKPRAPDVALAHLYHITRSLLELLVRN</sequence>
<accession>A0AAN7PTF0</accession>
<dbReference type="AlphaFoldDB" id="A0AAN7PTF0"/>
<dbReference type="EMBL" id="JAXIOK010000017">
    <property type="protein sequence ID" value="KAK4751310.1"/>
    <property type="molecule type" value="Genomic_DNA"/>
</dbReference>
<comment type="caution">
    <text evidence="1">The sequence shown here is derived from an EMBL/GenBank/DDBJ whole genome shotgun (WGS) entry which is preliminary data.</text>
</comment>
<evidence type="ECO:0000313" key="1">
    <source>
        <dbReference type="EMBL" id="KAK4751310.1"/>
    </source>
</evidence>
<organism evidence="1 2">
    <name type="scientific">Trapa incisa</name>
    <dbReference type="NCBI Taxonomy" id="236973"/>
    <lineage>
        <taxon>Eukaryota</taxon>
        <taxon>Viridiplantae</taxon>
        <taxon>Streptophyta</taxon>
        <taxon>Embryophyta</taxon>
        <taxon>Tracheophyta</taxon>
        <taxon>Spermatophyta</taxon>
        <taxon>Magnoliopsida</taxon>
        <taxon>eudicotyledons</taxon>
        <taxon>Gunneridae</taxon>
        <taxon>Pentapetalae</taxon>
        <taxon>rosids</taxon>
        <taxon>malvids</taxon>
        <taxon>Myrtales</taxon>
        <taxon>Lythraceae</taxon>
        <taxon>Trapa</taxon>
    </lineage>
</organism>
<dbReference type="Proteomes" id="UP001345219">
    <property type="component" value="Chromosome 4"/>
</dbReference>
<protein>
    <submittedName>
        <fullName evidence="1">Uncharacterized protein</fullName>
    </submittedName>
</protein>
<name>A0AAN7PTF0_9MYRT</name>
<reference evidence="1 2" key="1">
    <citation type="journal article" date="2023" name="Hortic Res">
        <title>Pangenome of water caltrop reveals structural variations and asymmetric subgenome divergence after allopolyploidization.</title>
        <authorList>
            <person name="Zhang X."/>
            <person name="Chen Y."/>
            <person name="Wang L."/>
            <person name="Yuan Y."/>
            <person name="Fang M."/>
            <person name="Shi L."/>
            <person name="Lu R."/>
            <person name="Comes H.P."/>
            <person name="Ma Y."/>
            <person name="Chen Y."/>
            <person name="Huang G."/>
            <person name="Zhou Y."/>
            <person name="Zheng Z."/>
            <person name="Qiu Y."/>
        </authorList>
    </citation>
    <scope>NUCLEOTIDE SEQUENCE [LARGE SCALE GENOMIC DNA]</scope>
    <source>
        <tissue evidence="1">Roots</tissue>
    </source>
</reference>